<reference evidence="2 3" key="1">
    <citation type="submission" date="2018-08" db="EMBL/GenBank/DDBJ databases">
        <title>Genomic investigation of the strawberry pathogen Phytophthora fragariae indicates pathogenicity is determined by transcriptional variation in three key races.</title>
        <authorList>
            <person name="Adams T.M."/>
            <person name="Armitage A.D."/>
            <person name="Sobczyk M.K."/>
            <person name="Bates H.J."/>
            <person name="Dunwell J.M."/>
            <person name="Nellist C.F."/>
            <person name="Harrison R.J."/>
        </authorList>
    </citation>
    <scope>NUCLEOTIDE SEQUENCE [LARGE SCALE GENOMIC DNA]</scope>
    <source>
        <strain evidence="2 3">A4</strain>
        <strain evidence="1 4">BC-23</strain>
    </source>
</reference>
<name>A0A6A4CYD8_9STRA</name>
<sequence>MVSMININTIIGSPAGSALNMLKLSSGPFSSRPVHSGPAPAISAALQALSSKLVDDGELRARKRVCGARCPVLGNGTEGTVARLENPHGTFLEP</sequence>
<evidence type="ECO:0000313" key="2">
    <source>
        <dbReference type="EMBL" id="KAE9298925.1"/>
    </source>
</evidence>
<gene>
    <name evidence="2" type="ORF">PF001_g15689</name>
    <name evidence="1" type="ORF">PF004_g19223</name>
</gene>
<protein>
    <submittedName>
        <fullName evidence="2">Uncharacterized protein</fullName>
    </submittedName>
</protein>
<dbReference type="EMBL" id="QXGC01001604">
    <property type="protein sequence ID" value="KAE9199605.1"/>
    <property type="molecule type" value="Genomic_DNA"/>
</dbReference>
<comment type="caution">
    <text evidence="2">The sequence shown here is derived from an EMBL/GenBank/DDBJ whole genome shotgun (WGS) entry which is preliminary data.</text>
</comment>
<dbReference type="Proteomes" id="UP000476176">
    <property type="component" value="Unassembled WGS sequence"/>
</dbReference>
<evidence type="ECO:0000313" key="3">
    <source>
        <dbReference type="Proteomes" id="UP000437068"/>
    </source>
</evidence>
<evidence type="ECO:0000313" key="4">
    <source>
        <dbReference type="Proteomes" id="UP000476176"/>
    </source>
</evidence>
<dbReference type="AlphaFoldDB" id="A0A6A4CYD8"/>
<dbReference type="Proteomes" id="UP000437068">
    <property type="component" value="Unassembled WGS sequence"/>
</dbReference>
<accession>A0A6A4CYD8</accession>
<proteinExistence type="predicted"/>
<evidence type="ECO:0000313" key="1">
    <source>
        <dbReference type="EMBL" id="KAE9199605.1"/>
    </source>
</evidence>
<dbReference type="EMBL" id="QXGE01001034">
    <property type="protein sequence ID" value="KAE9298925.1"/>
    <property type="molecule type" value="Genomic_DNA"/>
</dbReference>
<organism evidence="2 3">
    <name type="scientific">Phytophthora fragariae</name>
    <dbReference type="NCBI Taxonomy" id="53985"/>
    <lineage>
        <taxon>Eukaryota</taxon>
        <taxon>Sar</taxon>
        <taxon>Stramenopiles</taxon>
        <taxon>Oomycota</taxon>
        <taxon>Peronosporomycetes</taxon>
        <taxon>Peronosporales</taxon>
        <taxon>Peronosporaceae</taxon>
        <taxon>Phytophthora</taxon>
    </lineage>
</organism>